<keyword evidence="3" id="KW-1185">Reference proteome</keyword>
<protein>
    <submittedName>
        <fullName evidence="2">Fic family protein</fullName>
    </submittedName>
</protein>
<dbReference type="RefSeq" id="WP_103661314.1">
    <property type="nucleotide sequence ID" value="NZ_ML136876.1"/>
</dbReference>
<name>A0A437SW25_9LACO</name>
<proteinExistence type="predicted"/>
<dbReference type="Pfam" id="PF02661">
    <property type="entry name" value="Fic"/>
    <property type="match status" value="1"/>
</dbReference>
<dbReference type="AlphaFoldDB" id="A0A437SW25"/>
<dbReference type="Proteomes" id="UP000288291">
    <property type="component" value="Unassembled WGS sequence"/>
</dbReference>
<evidence type="ECO:0000259" key="1">
    <source>
        <dbReference type="PROSITE" id="PS51459"/>
    </source>
</evidence>
<evidence type="ECO:0000313" key="3">
    <source>
        <dbReference type="Proteomes" id="UP000288291"/>
    </source>
</evidence>
<comment type="caution">
    <text evidence="2">The sequence shown here is derived from an EMBL/GenBank/DDBJ whole genome shotgun (WGS) entry which is preliminary data.</text>
</comment>
<sequence>MVKTAKDTTKLALLIISWGKFNNFTGSFEEVKRVIDTIDVKFLESKKDQDLMNDALAGIKIAKEITFDTDGIIAINKALHHSDEEDPAIPGHLRNAKENHNDAVIIMTDPYGSDKGAYFPSDVVTKEDLDQIVDRFKASKQTNFDGLRLFAELSKLQPFQDGNKRTALLAVNTALNTWKNENYFILPFDEIDFAQFSLGLMRYYRADNEDEEEQALKLMQMSLPKKSDIMTYNNLESSDKIDINKLKNRKIKKF</sequence>
<dbReference type="SUPFAM" id="SSF140931">
    <property type="entry name" value="Fic-like"/>
    <property type="match status" value="1"/>
</dbReference>
<dbReference type="Gene3D" id="1.10.3290.10">
    <property type="entry name" value="Fido-like domain"/>
    <property type="match status" value="1"/>
</dbReference>
<dbReference type="EMBL" id="RXIA01000007">
    <property type="protein sequence ID" value="RVU71113.1"/>
    <property type="molecule type" value="Genomic_DNA"/>
</dbReference>
<dbReference type="InterPro" id="IPR036597">
    <property type="entry name" value="Fido-like_dom_sf"/>
</dbReference>
<accession>A0A437SW25</accession>
<dbReference type="InterPro" id="IPR003812">
    <property type="entry name" value="Fido"/>
</dbReference>
<reference evidence="2 3" key="1">
    <citation type="submission" date="2018-12" db="EMBL/GenBank/DDBJ databases">
        <authorList>
            <person name="Meng J."/>
        </authorList>
    </citation>
    <scope>NUCLEOTIDE SEQUENCE [LARGE SCALE GENOMIC DNA]</scope>
    <source>
        <strain evidence="2 3">HT111-2</strain>
    </source>
</reference>
<gene>
    <name evidence="2" type="ORF">EJK17_03670</name>
</gene>
<evidence type="ECO:0000313" key="2">
    <source>
        <dbReference type="EMBL" id="RVU71113.1"/>
    </source>
</evidence>
<dbReference type="PROSITE" id="PS51459">
    <property type="entry name" value="FIDO"/>
    <property type="match status" value="1"/>
</dbReference>
<organism evidence="2 3">
    <name type="scientific">Lactobacillus xujianguonis</name>
    <dbReference type="NCBI Taxonomy" id="2495899"/>
    <lineage>
        <taxon>Bacteria</taxon>
        <taxon>Bacillati</taxon>
        <taxon>Bacillota</taxon>
        <taxon>Bacilli</taxon>
        <taxon>Lactobacillales</taxon>
        <taxon>Lactobacillaceae</taxon>
        <taxon>Lactobacillus</taxon>
    </lineage>
</organism>
<feature type="domain" description="Fido" evidence="1">
    <location>
        <begin position="67"/>
        <end position="220"/>
    </location>
</feature>